<dbReference type="Pfam" id="PF14214">
    <property type="entry name" value="Helitron_like_N"/>
    <property type="match status" value="1"/>
</dbReference>
<accession>A0A4C1WMU9</accession>
<dbReference type="AlphaFoldDB" id="A0A4C1WMU9"/>
<comment type="caution">
    <text evidence="2">The sequence shown here is derived from an EMBL/GenBank/DDBJ whole genome shotgun (WGS) entry which is preliminary data.</text>
</comment>
<name>A0A4C1WMU9_EUMVA</name>
<feature type="domain" description="Helitron helicase-like" evidence="1">
    <location>
        <begin position="35"/>
        <end position="80"/>
    </location>
</feature>
<dbReference type="EMBL" id="BGZK01000597">
    <property type="protein sequence ID" value="GBP52180.1"/>
    <property type="molecule type" value="Genomic_DNA"/>
</dbReference>
<proteinExistence type="predicted"/>
<gene>
    <name evidence="2" type="ORF">EVAR_87565_1</name>
</gene>
<evidence type="ECO:0000313" key="2">
    <source>
        <dbReference type="EMBL" id="GBP52180.1"/>
    </source>
</evidence>
<evidence type="ECO:0000259" key="1">
    <source>
        <dbReference type="Pfam" id="PF14214"/>
    </source>
</evidence>
<dbReference type="STRING" id="151549.A0A4C1WMU9"/>
<keyword evidence="3" id="KW-1185">Reference proteome</keyword>
<sequence>MDDHVYLSRSHVIQNGQRLHLCYCLAKMQYIAMTLQHVFRQKLKSLISFITKSHVFGPTRCWMYSVEWQKRGLPHAHILVWFIDKIRPEEIDSIISAEIPDPSTDQLLFDIVTTNMIHGPCGTLNSSSPCMADGKCTKFP</sequence>
<dbReference type="InterPro" id="IPR025476">
    <property type="entry name" value="Helitron_helicase-like"/>
</dbReference>
<reference evidence="2 3" key="1">
    <citation type="journal article" date="2019" name="Commun. Biol.">
        <title>The bagworm genome reveals a unique fibroin gene that provides high tensile strength.</title>
        <authorList>
            <person name="Kono N."/>
            <person name="Nakamura H."/>
            <person name="Ohtoshi R."/>
            <person name="Tomita M."/>
            <person name="Numata K."/>
            <person name="Arakawa K."/>
        </authorList>
    </citation>
    <scope>NUCLEOTIDE SEQUENCE [LARGE SCALE GENOMIC DNA]</scope>
</reference>
<dbReference type="Proteomes" id="UP000299102">
    <property type="component" value="Unassembled WGS sequence"/>
</dbReference>
<organism evidence="2 3">
    <name type="scientific">Eumeta variegata</name>
    <name type="common">Bagworm moth</name>
    <name type="synonym">Eumeta japonica</name>
    <dbReference type="NCBI Taxonomy" id="151549"/>
    <lineage>
        <taxon>Eukaryota</taxon>
        <taxon>Metazoa</taxon>
        <taxon>Ecdysozoa</taxon>
        <taxon>Arthropoda</taxon>
        <taxon>Hexapoda</taxon>
        <taxon>Insecta</taxon>
        <taxon>Pterygota</taxon>
        <taxon>Neoptera</taxon>
        <taxon>Endopterygota</taxon>
        <taxon>Lepidoptera</taxon>
        <taxon>Glossata</taxon>
        <taxon>Ditrysia</taxon>
        <taxon>Tineoidea</taxon>
        <taxon>Psychidae</taxon>
        <taxon>Oiketicinae</taxon>
        <taxon>Eumeta</taxon>
    </lineage>
</organism>
<protein>
    <recommendedName>
        <fullName evidence="1">Helitron helicase-like domain-containing protein</fullName>
    </recommendedName>
</protein>
<dbReference type="OrthoDB" id="1728974at2759"/>
<evidence type="ECO:0000313" key="3">
    <source>
        <dbReference type="Proteomes" id="UP000299102"/>
    </source>
</evidence>